<dbReference type="SMART" id="SM00895">
    <property type="entry name" value="FCD"/>
    <property type="match status" value="1"/>
</dbReference>
<dbReference type="GO" id="GO:0003700">
    <property type="term" value="F:DNA-binding transcription factor activity"/>
    <property type="evidence" value="ECO:0007669"/>
    <property type="project" value="InterPro"/>
</dbReference>
<dbReference type="AlphaFoldDB" id="A0A098BV56"/>
<dbReference type="SMART" id="SM00345">
    <property type="entry name" value="HTH_GNTR"/>
    <property type="match status" value="1"/>
</dbReference>
<feature type="domain" description="HTH gntR-type" evidence="4">
    <location>
        <begin position="16"/>
        <end position="84"/>
    </location>
</feature>
<dbReference type="InterPro" id="IPR011711">
    <property type="entry name" value="GntR_C"/>
</dbReference>
<dbReference type="SUPFAM" id="SSF46785">
    <property type="entry name" value="Winged helix' DNA-binding domain"/>
    <property type="match status" value="1"/>
</dbReference>
<evidence type="ECO:0000313" key="6">
    <source>
        <dbReference type="Proteomes" id="UP000042997"/>
    </source>
</evidence>
<keyword evidence="3" id="KW-0804">Transcription</keyword>
<proteinExistence type="predicted"/>
<dbReference type="Gene3D" id="1.10.10.10">
    <property type="entry name" value="Winged helix-like DNA-binding domain superfamily/Winged helix DNA-binding domain"/>
    <property type="match status" value="1"/>
</dbReference>
<dbReference type="PANTHER" id="PTHR43537">
    <property type="entry name" value="TRANSCRIPTIONAL REGULATOR, GNTR FAMILY"/>
    <property type="match status" value="1"/>
</dbReference>
<evidence type="ECO:0000313" key="5">
    <source>
        <dbReference type="EMBL" id="CDZ92613.1"/>
    </source>
</evidence>
<dbReference type="GO" id="GO:0003677">
    <property type="term" value="F:DNA binding"/>
    <property type="evidence" value="ECO:0007669"/>
    <property type="project" value="UniProtKB-KW"/>
</dbReference>
<dbReference type="CDD" id="cd07377">
    <property type="entry name" value="WHTH_GntR"/>
    <property type="match status" value="1"/>
</dbReference>
<evidence type="ECO:0000259" key="4">
    <source>
        <dbReference type="PROSITE" id="PS50949"/>
    </source>
</evidence>
<dbReference type="EMBL" id="CCSD01000112">
    <property type="protein sequence ID" value="CDZ92613.1"/>
    <property type="molecule type" value="Genomic_DNA"/>
</dbReference>
<reference evidence="5 6" key="1">
    <citation type="journal article" date="2014" name="Genome Announc.">
        <title>Draft Genome Sequence of Propane- and Butane-Oxidizing Actinobacterium Rhodococcus ruber IEGM 231.</title>
        <authorList>
            <person name="Ivshina I.B."/>
            <person name="Kuyukina M.S."/>
            <person name="Krivoruchko A.V."/>
            <person name="Barbe V."/>
            <person name="Fischer C."/>
        </authorList>
    </citation>
    <scope>NUCLEOTIDE SEQUENCE [LARGE SCALE GENOMIC DNA]</scope>
</reference>
<sequence>MGAYGRVVMFEPIARKSASGEVYDQIAARVLGGDLAAGVSLPSERHLAEAFGVSRPAVREALSRLAHAGLVEVRQGEATSVRDFRTQAGPELLPRLLVRDGRPDWGVVRSVLEARQLIGRQVARLAATRATDETQPRLRESVARLAAGDDPVTLQVAALEFWEHVVDAADSLAFRLIFNSLRNAYEPAMTAMAGVLIVEVGRADLYERLADAIVACDEDGAEHAAGELLDLGTSALTTAIDQAEHGEARNRT</sequence>
<dbReference type="Pfam" id="PF07729">
    <property type="entry name" value="FCD"/>
    <property type="match status" value="1"/>
</dbReference>
<evidence type="ECO:0000256" key="3">
    <source>
        <dbReference type="ARBA" id="ARBA00023163"/>
    </source>
</evidence>
<dbReference type="eggNOG" id="COG2186">
    <property type="taxonomic scope" value="Bacteria"/>
</dbReference>
<dbReference type="SUPFAM" id="SSF48008">
    <property type="entry name" value="GntR ligand-binding domain-like"/>
    <property type="match status" value="1"/>
</dbReference>
<dbReference type="Proteomes" id="UP000042997">
    <property type="component" value="Unassembled WGS sequence"/>
</dbReference>
<gene>
    <name evidence="5" type="ORF">RHRU231_960142</name>
</gene>
<dbReference type="Pfam" id="PF00392">
    <property type="entry name" value="GntR"/>
    <property type="match status" value="1"/>
</dbReference>
<name>A0A098BV56_9NOCA</name>
<keyword evidence="2" id="KW-0238">DNA-binding</keyword>
<accession>A0A098BV56</accession>
<dbReference type="Gene3D" id="1.20.120.530">
    <property type="entry name" value="GntR ligand-binding domain-like"/>
    <property type="match status" value="1"/>
</dbReference>
<keyword evidence="1" id="KW-0805">Transcription regulation</keyword>
<dbReference type="PANTHER" id="PTHR43537:SF24">
    <property type="entry name" value="GLUCONATE OPERON TRANSCRIPTIONAL REPRESSOR"/>
    <property type="match status" value="1"/>
</dbReference>
<dbReference type="InterPro" id="IPR036390">
    <property type="entry name" value="WH_DNA-bd_sf"/>
</dbReference>
<evidence type="ECO:0000256" key="2">
    <source>
        <dbReference type="ARBA" id="ARBA00023125"/>
    </source>
</evidence>
<dbReference type="PROSITE" id="PS50949">
    <property type="entry name" value="HTH_GNTR"/>
    <property type="match status" value="1"/>
</dbReference>
<dbReference type="InterPro" id="IPR000524">
    <property type="entry name" value="Tscrpt_reg_HTH_GntR"/>
</dbReference>
<dbReference type="InterPro" id="IPR036388">
    <property type="entry name" value="WH-like_DNA-bd_sf"/>
</dbReference>
<organism evidence="5 6">
    <name type="scientific">Rhodococcus ruber</name>
    <dbReference type="NCBI Taxonomy" id="1830"/>
    <lineage>
        <taxon>Bacteria</taxon>
        <taxon>Bacillati</taxon>
        <taxon>Actinomycetota</taxon>
        <taxon>Actinomycetes</taxon>
        <taxon>Mycobacteriales</taxon>
        <taxon>Nocardiaceae</taxon>
        <taxon>Rhodococcus</taxon>
    </lineage>
</organism>
<evidence type="ECO:0000256" key="1">
    <source>
        <dbReference type="ARBA" id="ARBA00023015"/>
    </source>
</evidence>
<protein>
    <recommendedName>
        <fullName evidence="4">HTH gntR-type domain-containing protein</fullName>
    </recommendedName>
</protein>
<dbReference type="InterPro" id="IPR008920">
    <property type="entry name" value="TF_FadR/GntR_C"/>
</dbReference>
<dbReference type="PRINTS" id="PR00035">
    <property type="entry name" value="HTHGNTR"/>
</dbReference>